<keyword evidence="3" id="KW-1185">Reference proteome</keyword>
<comment type="caution">
    <text evidence="2">The sequence shown here is derived from an EMBL/GenBank/DDBJ whole genome shotgun (WGS) entry which is preliminary data.</text>
</comment>
<dbReference type="Proteomes" id="UP000074310">
    <property type="component" value="Unassembled WGS sequence"/>
</dbReference>
<evidence type="ECO:0000256" key="1">
    <source>
        <dbReference type="SAM" id="Phobius"/>
    </source>
</evidence>
<keyword evidence="1" id="KW-0472">Membrane</keyword>
<accession>A0A147I7T7</accession>
<gene>
    <name evidence="2" type="ORF">NS334_03760</name>
</gene>
<sequence length="132" mass="13816">MRRLLLTRPALVALLCTAMLALRLLVPVGYMLAEQQGRIAIIVCPGVTARTIAHMAMPGHDTHEAPAGHDRGAEGVCAFAGLSAPMLAAIDAVLLVVALALVAAAVLRRVPDVTPCARLRLRPPLRAPPLPA</sequence>
<organism evidence="2 3">
    <name type="scientific">Sphingomonas endophytica</name>
    <dbReference type="NCBI Taxonomy" id="869719"/>
    <lineage>
        <taxon>Bacteria</taxon>
        <taxon>Pseudomonadati</taxon>
        <taxon>Pseudomonadota</taxon>
        <taxon>Alphaproteobacteria</taxon>
        <taxon>Sphingomonadales</taxon>
        <taxon>Sphingomonadaceae</taxon>
        <taxon>Sphingomonas</taxon>
    </lineage>
</organism>
<proteinExistence type="predicted"/>
<name>A0A147I7T7_9SPHN</name>
<dbReference type="InterPro" id="IPR021333">
    <property type="entry name" value="DUF2946"/>
</dbReference>
<protein>
    <recommendedName>
        <fullName evidence="4">DUF2946 domain-containing protein</fullName>
    </recommendedName>
</protein>
<dbReference type="AlphaFoldDB" id="A0A147I7T7"/>
<evidence type="ECO:0000313" key="3">
    <source>
        <dbReference type="Proteomes" id="UP000074310"/>
    </source>
</evidence>
<feature type="transmembrane region" description="Helical" evidence="1">
    <location>
        <begin position="86"/>
        <end position="107"/>
    </location>
</feature>
<evidence type="ECO:0008006" key="4">
    <source>
        <dbReference type="Google" id="ProtNLM"/>
    </source>
</evidence>
<dbReference type="Pfam" id="PF11162">
    <property type="entry name" value="DUF2946"/>
    <property type="match status" value="1"/>
</dbReference>
<dbReference type="EMBL" id="LDTB01000009">
    <property type="protein sequence ID" value="KTT75043.1"/>
    <property type="molecule type" value="Genomic_DNA"/>
</dbReference>
<keyword evidence="1" id="KW-1133">Transmembrane helix</keyword>
<evidence type="ECO:0000313" key="2">
    <source>
        <dbReference type="EMBL" id="KTT75043.1"/>
    </source>
</evidence>
<keyword evidence="1" id="KW-0812">Transmembrane</keyword>
<dbReference type="PATRIC" id="fig|869719.3.peg.3594"/>
<reference evidence="2 3" key="1">
    <citation type="journal article" date="2016" name="Front. Microbiol.">
        <title>Genomic Resource of Rice Seed Associated Bacteria.</title>
        <authorList>
            <person name="Midha S."/>
            <person name="Bansal K."/>
            <person name="Sharma S."/>
            <person name="Kumar N."/>
            <person name="Patil P.P."/>
            <person name="Chaudhry V."/>
            <person name="Patil P.B."/>
        </authorList>
    </citation>
    <scope>NUCLEOTIDE SEQUENCE [LARGE SCALE GENOMIC DNA]</scope>
    <source>
        <strain evidence="2 3">NS334</strain>
    </source>
</reference>